<dbReference type="RefSeq" id="WP_045054326.1">
    <property type="nucleotide sequence ID" value="NZ_CAWMDP010000040.1"/>
</dbReference>
<protein>
    <submittedName>
        <fullName evidence="1">Uncharacterized protein</fullName>
    </submittedName>
</protein>
<dbReference type="AlphaFoldDB" id="A0A0D8ZU06"/>
<evidence type="ECO:0000313" key="2">
    <source>
        <dbReference type="Proteomes" id="UP000032452"/>
    </source>
</evidence>
<dbReference type="Proteomes" id="UP000032452">
    <property type="component" value="Unassembled WGS sequence"/>
</dbReference>
<organism evidence="1 2">
    <name type="scientific">Aliterella atlantica CENA595</name>
    <dbReference type="NCBI Taxonomy" id="1618023"/>
    <lineage>
        <taxon>Bacteria</taxon>
        <taxon>Bacillati</taxon>
        <taxon>Cyanobacteriota</taxon>
        <taxon>Cyanophyceae</taxon>
        <taxon>Chroococcidiopsidales</taxon>
        <taxon>Aliterellaceae</taxon>
        <taxon>Aliterella</taxon>
    </lineage>
</organism>
<proteinExistence type="predicted"/>
<dbReference type="EMBL" id="JYON01000007">
    <property type="protein sequence ID" value="KJH72200.1"/>
    <property type="molecule type" value="Genomic_DNA"/>
</dbReference>
<name>A0A0D8ZU06_9CYAN</name>
<gene>
    <name evidence="1" type="ORF">UH38_09065</name>
</gene>
<evidence type="ECO:0000313" key="1">
    <source>
        <dbReference type="EMBL" id="KJH72200.1"/>
    </source>
</evidence>
<dbReference type="STRING" id="1618023.UH38_09065"/>
<accession>A0A0D8ZU06</accession>
<reference evidence="1 2" key="1">
    <citation type="submission" date="2015-02" db="EMBL/GenBank/DDBJ databases">
        <title>Draft genome of a novel marine cyanobacterium (Chroococcales) isolated from South Atlantic Ocean.</title>
        <authorList>
            <person name="Rigonato J."/>
            <person name="Alvarenga D.O."/>
            <person name="Branco L.H."/>
            <person name="Varani A.M."/>
            <person name="Brandini F.P."/>
            <person name="Fiore M.F."/>
        </authorList>
    </citation>
    <scope>NUCLEOTIDE SEQUENCE [LARGE SCALE GENOMIC DNA]</scope>
    <source>
        <strain evidence="1 2">CENA595</strain>
    </source>
</reference>
<sequence>MDVLEPFLLDFNSSSELNKSDIEQEIIRLDEQRKIALALLKGEVPLEVLLDCVADFKIDAYEYLDLVEEVIDSVIDNQTVIDDASLILPSLP</sequence>
<comment type="caution">
    <text evidence="1">The sequence shown here is derived from an EMBL/GenBank/DDBJ whole genome shotgun (WGS) entry which is preliminary data.</text>
</comment>
<keyword evidence="2" id="KW-1185">Reference proteome</keyword>